<dbReference type="GO" id="GO:0034039">
    <property type="term" value="F:8-oxo-7,8-dihydroguanine DNA N-glycosylase activity"/>
    <property type="evidence" value="ECO:0007669"/>
    <property type="project" value="TreeGrafter"/>
</dbReference>
<keyword evidence="12" id="KW-0378">Hydrolase</keyword>
<dbReference type="Gene3D" id="1.10.8.50">
    <property type="match status" value="1"/>
</dbReference>
<keyword evidence="10" id="KW-0227">DNA damage</keyword>
<dbReference type="SUPFAM" id="SSF54593">
    <property type="entry name" value="Glyoxalase/Bleomycin resistance protein/Dihydroxybiphenyl dioxygenase"/>
    <property type="match status" value="1"/>
</dbReference>
<dbReference type="GO" id="GO:0046677">
    <property type="term" value="P:response to antibiotic"/>
    <property type="evidence" value="ECO:0007669"/>
    <property type="project" value="UniProtKB-KW"/>
</dbReference>
<evidence type="ECO:0000256" key="15">
    <source>
        <dbReference type="ARBA" id="ARBA00023204"/>
    </source>
</evidence>
<evidence type="ECO:0000256" key="5">
    <source>
        <dbReference type="ARBA" id="ARBA00011245"/>
    </source>
</evidence>
<dbReference type="EC" id="3.2.2.23" evidence="6"/>
<evidence type="ECO:0000256" key="11">
    <source>
        <dbReference type="ARBA" id="ARBA00022771"/>
    </source>
</evidence>
<dbReference type="PROSITE" id="PS51066">
    <property type="entry name" value="ZF_FPG_2"/>
    <property type="match status" value="1"/>
</dbReference>
<dbReference type="EMBL" id="KZ989414">
    <property type="protein sequence ID" value="RKP26479.1"/>
    <property type="molecule type" value="Genomic_DNA"/>
</dbReference>
<evidence type="ECO:0000256" key="4">
    <source>
        <dbReference type="ARBA" id="ARBA00011051"/>
    </source>
</evidence>
<comment type="subunit">
    <text evidence="5">Monomer.</text>
</comment>
<evidence type="ECO:0000259" key="22">
    <source>
        <dbReference type="PROSITE" id="PS51066"/>
    </source>
</evidence>
<keyword evidence="19" id="KW-0326">Glycosidase</keyword>
<dbReference type="SUPFAM" id="SSF81624">
    <property type="entry name" value="N-terminal domain of MutM-like DNA repair proteins"/>
    <property type="match status" value="1"/>
</dbReference>
<organism evidence="25 26">
    <name type="scientific">Syncephalis pseudoplumigaleata</name>
    <dbReference type="NCBI Taxonomy" id="1712513"/>
    <lineage>
        <taxon>Eukaryota</taxon>
        <taxon>Fungi</taxon>
        <taxon>Fungi incertae sedis</taxon>
        <taxon>Zoopagomycota</taxon>
        <taxon>Zoopagomycotina</taxon>
        <taxon>Zoopagomycetes</taxon>
        <taxon>Zoopagales</taxon>
        <taxon>Piptocephalidaceae</taxon>
        <taxon>Syncephalis</taxon>
    </lineage>
</organism>
<dbReference type="PANTHER" id="PTHR22993:SF9">
    <property type="entry name" value="FORMAMIDOPYRIMIDINE-DNA GLYCOSYLASE"/>
    <property type="match status" value="1"/>
</dbReference>
<comment type="catalytic activity">
    <reaction evidence="1">
        <text>Hydrolysis of DNA containing ring-opened 7-methylguanine residues, releasing 2,6-diamino-4-hydroxy-5-(N-methyl)formamidopyrimidine.</text>
        <dbReference type="EC" id="3.2.2.23"/>
    </reaction>
</comment>
<dbReference type="GO" id="GO:0140078">
    <property type="term" value="F:class I DNA-(apurinic or apyrimidinic site) endonuclease activity"/>
    <property type="evidence" value="ECO:0007669"/>
    <property type="project" value="UniProtKB-EC"/>
</dbReference>
<feature type="domain" description="Formamidopyrimidine-DNA glycosylase catalytic" evidence="23">
    <location>
        <begin position="126"/>
        <end position="250"/>
    </location>
</feature>
<keyword evidence="16 25" id="KW-0456">Lyase</keyword>
<evidence type="ECO:0000256" key="3">
    <source>
        <dbReference type="ARBA" id="ARBA00009409"/>
    </source>
</evidence>
<dbReference type="PROSITE" id="PS51819">
    <property type="entry name" value="VOC"/>
    <property type="match status" value="1"/>
</dbReference>
<dbReference type="AlphaFoldDB" id="A0A4V1J1W5"/>
<evidence type="ECO:0000256" key="16">
    <source>
        <dbReference type="ARBA" id="ARBA00023239"/>
    </source>
</evidence>
<dbReference type="InterPro" id="IPR015886">
    <property type="entry name" value="H2TH_FPG"/>
</dbReference>
<keyword evidence="18" id="KW-0511">Multifunctional enzyme</keyword>
<feature type="domain" description="FPG-type" evidence="22">
    <location>
        <begin position="381"/>
        <end position="417"/>
    </location>
</feature>
<evidence type="ECO:0000256" key="1">
    <source>
        <dbReference type="ARBA" id="ARBA00001668"/>
    </source>
</evidence>
<dbReference type="OrthoDB" id="4235865at2759"/>
<feature type="domain" description="VOC" evidence="24">
    <location>
        <begin position="27"/>
        <end position="144"/>
    </location>
</feature>
<dbReference type="CDD" id="cd08966">
    <property type="entry name" value="EcFpg-like_N"/>
    <property type="match status" value="1"/>
</dbReference>
<dbReference type="InterPro" id="IPR020629">
    <property type="entry name" value="FPG_Glyclase"/>
</dbReference>
<gene>
    <name evidence="25" type="ORF">SYNPS1DRAFT_21770</name>
</gene>
<evidence type="ECO:0000313" key="25">
    <source>
        <dbReference type="EMBL" id="RKP26479.1"/>
    </source>
</evidence>
<dbReference type="InterPro" id="IPR000214">
    <property type="entry name" value="Znf_DNA_glyclase/AP_lyase"/>
</dbReference>
<dbReference type="Gene3D" id="3.10.180.10">
    <property type="entry name" value="2,3-Dihydroxybiphenyl 1,2-Dioxygenase, domain 1"/>
    <property type="match status" value="1"/>
</dbReference>
<dbReference type="SMART" id="SM00898">
    <property type="entry name" value="Fapy_DNA_glyco"/>
    <property type="match status" value="1"/>
</dbReference>
<dbReference type="InterPro" id="IPR012319">
    <property type="entry name" value="FPG_cat"/>
</dbReference>
<dbReference type="FunFam" id="1.10.8.50:FF:000003">
    <property type="entry name" value="Formamidopyrimidine-DNA glycosylase"/>
    <property type="match status" value="1"/>
</dbReference>
<dbReference type="Gene3D" id="3.20.190.10">
    <property type="entry name" value="MutM-like, N-terminal"/>
    <property type="match status" value="1"/>
</dbReference>
<keyword evidence="9" id="KW-0479">Metal-binding</keyword>
<reference evidence="26" key="1">
    <citation type="journal article" date="2018" name="Nat. Microbiol.">
        <title>Leveraging single-cell genomics to expand the fungal tree of life.</title>
        <authorList>
            <person name="Ahrendt S.R."/>
            <person name="Quandt C.A."/>
            <person name="Ciobanu D."/>
            <person name="Clum A."/>
            <person name="Salamov A."/>
            <person name="Andreopoulos B."/>
            <person name="Cheng J.F."/>
            <person name="Woyke T."/>
            <person name="Pelin A."/>
            <person name="Henrissat B."/>
            <person name="Reynolds N.K."/>
            <person name="Benny G.L."/>
            <person name="Smith M.E."/>
            <person name="James T.Y."/>
            <person name="Grigoriev I.V."/>
        </authorList>
    </citation>
    <scope>NUCLEOTIDE SEQUENCE [LARGE SCALE GENOMIC DNA]</scope>
    <source>
        <strain evidence="26">Benny S71-1</strain>
    </source>
</reference>
<evidence type="ECO:0000256" key="6">
    <source>
        <dbReference type="ARBA" id="ARBA00012024"/>
    </source>
</evidence>
<sequence>MRMHARTESRGLRVNTQATQEVPMPIEFSRVIPILRMFDIAKAREFYFDYLGFKTDFEHRFEPTLPLFMGISRGGIQLYLSEHHGDGSPGVHITIDTVGVAEYHAELAAKGYNYMRPGLEKQPWGATTMTVETVRRGLQPVMEGQRIARVETRRDGLRFPFQKDFAARLEGKVVSGLGRRAKYLMADMDSGDVLLMHLGMSGSFRVMLPEGESTPGDFHYPRSENRTHDHVVFHMASGAVISFNDPRRFGYMKIVPRADMEAEPLLRGLGPEPLGNEFDAAMLAHSCAGKKTSLKAALLDQRVVAGLGNIYVCEALFRSHLSPKRQASTLADRRGGPTDHAKSLVGSIHTVLNAAIKAGGSSLRDHRQTDGELGYFQHSFLVYDREGQPCKTPKCKGTVKRFTQNGRSTFWCPTCQK</sequence>
<dbReference type="GO" id="GO:0003684">
    <property type="term" value="F:damaged DNA binding"/>
    <property type="evidence" value="ECO:0007669"/>
    <property type="project" value="InterPro"/>
</dbReference>
<evidence type="ECO:0000256" key="17">
    <source>
        <dbReference type="ARBA" id="ARBA00023251"/>
    </source>
</evidence>
<evidence type="ECO:0000259" key="23">
    <source>
        <dbReference type="PROSITE" id="PS51068"/>
    </source>
</evidence>
<comment type="catalytic activity">
    <reaction evidence="20">
        <text>2'-deoxyribonucleotide-(2'-deoxyribose 5'-phosphate)-2'-deoxyribonucleotide-DNA = a 3'-end 2'-deoxyribonucleotide-(2,3-dehydro-2,3-deoxyribose 5'-phosphate)-DNA + a 5'-end 5'-phospho-2'-deoxyribonucleoside-DNA + H(+)</text>
        <dbReference type="Rhea" id="RHEA:66592"/>
        <dbReference type="Rhea" id="RHEA-COMP:13180"/>
        <dbReference type="Rhea" id="RHEA-COMP:16897"/>
        <dbReference type="Rhea" id="RHEA-COMP:17067"/>
        <dbReference type="ChEBI" id="CHEBI:15378"/>
        <dbReference type="ChEBI" id="CHEBI:136412"/>
        <dbReference type="ChEBI" id="CHEBI:157695"/>
        <dbReference type="ChEBI" id="CHEBI:167181"/>
        <dbReference type="EC" id="4.2.99.18"/>
    </reaction>
</comment>
<comment type="similarity">
    <text evidence="3">Belongs to the FPG family.</text>
</comment>
<dbReference type="PANTHER" id="PTHR22993">
    <property type="entry name" value="FORMAMIDOPYRIMIDINE-DNA GLYCOSYLASE"/>
    <property type="match status" value="1"/>
</dbReference>
<name>A0A4V1J1W5_9FUNG</name>
<dbReference type="Pfam" id="PF19581">
    <property type="entry name" value="Glyoxalase_7"/>
    <property type="match status" value="1"/>
</dbReference>
<dbReference type="PROSITE" id="PS01242">
    <property type="entry name" value="ZF_FPG_1"/>
    <property type="match status" value="1"/>
</dbReference>
<evidence type="ECO:0000256" key="19">
    <source>
        <dbReference type="ARBA" id="ARBA00023295"/>
    </source>
</evidence>
<dbReference type="InterPro" id="IPR010663">
    <property type="entry name" value="Znf_FPG/IleRS"/>
</dbReference>
<accession>A0A4V1J1W5</accession>
<evidence type="ECO:0000256" key="13">
    <source>
        <dbReference type="ARBA" id="ARBA00022833"/>
    </source>
</evidence>
<evidence type="ECO:0000256" key="12">
    <source>
        <dbReference type="ARBA" id="ARBA00022801"/>
    </source>
</evidence>
<keyword evidence="17" id="KW-0046">Antibiotic resistance</keyword>
<evidence type="ECO:0000256" key="9">
    <source>
        <dbReference type="ARBA" id="ARBA00022723"/>
    </source>
</evidence>
<dbReference type="InterPro" id="IPR015887">
    <property type="entry name" value="DNA_glyclase_Znf_dom_DNA_BS"/>
</dbReference>
<evidence type="ECO:0000256" key="7">
    <source>
        <dbReference type="ARBA" id="ARBA00012720"/>
    </source>
</evidence>
<dbReference type="InterPro" id="IPR035937">
    <property type="entry name" value="FPG_N"/>
</dbReference>
<dbReference type="EC" id="4.2.99.18" evidence="7"/>
<comment type="similarity">
    <text evidence="4">Belongs to the bleomycin resistance protein family.</text>
</comment>
<keyword evidence="14" id="KW-0238">DNA-binding</keyword>
<dbReference type="InterPro" id="IPR029068">
    <property type="entry name" value="Glyas_Bleomycin-R_OHBP_Dase"/>
</dbReference>
<dbReference type="SUPFAM" id="SSF57716">
    <property type="entry name" value="Glucocorticoid receptor-like (DNA-binding domain)"/>
    <property type="match status" value="1"/>
</dbReference>
<protein>
    <recommendedName>
        <fullName evidence="8">Bleomycin resistance protein</fullName>
        <ecNumber evidence="6">3.2.2.23</ecNumber>
        <ecNumber evidence="7">4.2.99.18</ecNumber>
    </recommendedName>
</protein>
<dbReference type="SMART" id="SM01232">
    <property type="entry name" value="H2TH"/>
    <property type="match status" value="1"/>
</dbReference>
<dbReference type="GO" id="GO:0008270">
    <property type="term" value="F:zinc ion binding"/>
    <property type="evidence" value="ECO:0007669"/>
    <property type="project" value="UniProtKB-KW"/>
</dbReference>
<keyword evidence="15" id="KW-0234">DNA repair</keyword>
<dbReference type="InterPro" id="IPR000335">
    <property type="entry name" value="Bleomycin-R"/>
</dbReference>
<keyword evidence="11 21" id="KW-0863">Zinc-finger</keyword>
<dbReference type="GO" id="GO:0006284">
    <property type="term" value="P:base-excision repair"/>
    <property type="evidence" value="ECO:0007669"/>
    <property type="project" value="InterPro"/>
</dbReference>
<dbReference type="Pfam" id="PF06831">
    <property type="entry name" value="H2TH"/>
    <property type="match status" value="1"/>
</dbReference>
<comment type="cofactor">
    <cofactor evidence="2">
        <name>Zn(2+)</name>
        <dbReference type="ChEBI" id="CHEBI:29105"/>
    </cofactor>
</comment>
<dbReference type="PROSITE" id="PS51068">
    <property type="entry name" value="FPG_CAT"/>
    <property type="match status" value="1"/>
</dbReference>
<dbReference type="Pfam" id="PF06827">
    <property type="entry name" value="zf-FPG_IleRS"/>
    <property type="match status" value="1"/>
</dbReference>
<evidence type="ECO:0000256" key="8">
    <source>
        <dbReference type="ARBA" id="ARBA00021572"/>
    </source>
</evidence>
<dbReference type="HAMAP" id="MF_00103">
    <property type="entry name" value="Fapy_DNA_glycosyl"/>
    <property type="match status" value="1"/>
</dbReference>
<dbReference type="NCBIfam" id="TIGR00577">
    <property type="entry name" value="fpg"/>
    <property type="match status" value="1"/>
</dbReference>
<dbReference type="InterPro" id="IPR037523">
    <property type="entry name" value="VOC_core"/>
</dbReference>
<evidence type="ECO:0000256" key="21">
    <source>
        <dbReference type="PROSITE-ProRule" id="PRU00391"/>
    </source>
</evidence>
<keyword evidence="13" id="KW-0862">Zinc</keyword>
<dbReference type="SUPFAM" id="SSF46946">
    <property type="entry name" value="S13-like H2TH domain"/>
    <property type="match status" value="1"/>
</dbReference>
<evidence type="ECO:0000259" key="24">
    <source>
        <dbReference type="PROSITE" id="PS51819"/>
    </source>
</evidence>
<evidence type="ECO:0000313" key="26">
    <source>
        <dbReference type="Proteomes" id="UP000278143"/>
    </source>
</evidence>
<dbReference type="Proteomes" id="UP000278143">
    <property type="component" value="Unassembled WGS sequence"/>
</dbReference>
<evidence type="ECO:0000256" key="2">
    <source>
        <dbReference type="ARBA" id="ARBA00001947"/>
    </source>
</evidence>
<proteinExistence type="inferred from homology"/>
<dbReference type="NCBIfam" id="NF002211">
    <property type="entry name" value="PRK01103.1"/>
    <property type="match status" value="1"/>
</dbReference>
<evidence type="ECO:0000256" key="10">
    <source>
        <dbReference type="ARBA" id="ARBA00022763"/>
    </source>
</evidence>
<evidence type="ECO:0000256" key="14">
    <source>
        <dbReference type="ARBA" id="ARBA00023125"/>
    </source>
</evidence>
<evidence type="ECO:0000256" key="20">
    <source>
        <dbReference type="ARBA" id="ARBA00044632"/>
    </source>
</evidence>
<dbReference type="InterPro" id="IPR010979">
    <property type="entry name" value="Ribosomal_uS13-like_H2TH"/>
</dbReference>
<dbReference type="CDD" id="cd08349">
    <property type="entry name" value="BLMA_like"/>
    <property type="match status" value="1"/>
</dbReference>
<evidence type="ECO:0000256" key="18">
    <source>
        <dbReference type="ARBA" id="ARBA00023268"/>
    </source>
</evidence>
<keyword evidence="26" id="KW-1185">Reference proteome</keyword>